<sequence>METKANYAVVGFFTLLVVIAAFGFVYWMSQFGRGGPVAQLLIRIPGSANGLSVGSPVRFNGIPVGTVRGLSIDRGNPRFSVALTEVQADAPVYANTRAVLEIQGLTGAAYIELSANRDPEGKNILGEAMDQGKPAELYADLSSVTNLLDTADKILKRADDAIGQIQSFVADAREPLTQTVKNAQTFSQALSDNADGIDRFLEGVSALSTTITGISGRLDSTLKAIEDLAKSVDGKKVDSILVNIDKVSQDIAKVSGELPDTVASFRRTAQSFEAFGTGAGKTLQRVDAMVAAVDSGKIGTTVDNISTAASDVREAMKSVRSVTDDIGGRRQDIDKAIANFTEMSNKLNAASNRVDGILAKVDGLLGSDDSQSVMVQARDTLQSFKAMADNLNAQIGPIAANISRFSGPGLRDLQSLITDTRRTMQNLDATVSNFDKNPQRLLFGGETVKQYDGRARR</sequence>
<feature type="domain" description="Mce/MlaD" evidence="3">
    <location>
        <begin position="47"/>
        <end position="115"/>
    </location>
</feature>
<feature type="transmembrane region" description="Helical" evidence="2">
    <location>
        <begin position="7"/>
        <end position="28"/>
    </location>
</feature>
<evidence type="ECO:0000256" key="2">
    <source>
        <dbReference type="SAM" id="Phobius"/>
    </source>
</evidence>
<dbReference type="Proteomes" id="UP000584824">
    <property type="component" value="Unassembled WGS sequence"/>
</dbReference>
<dbReference type="InterPro" id="IPR003399">
    <property type="entry name" value="Mce/MlaD"/>
</dbReference>
<comment type="caution">
    <text evidence="4">The sequence shown here is derived from an EMBL/GenBank/DDBJ whole genome shotgun (WGS) entry which is preliminary data.</text>
</comment>
<keyword evidence="1" id="KW-0175">Coiled coil</keyword>
<dbReference type="SUPFAM" id="SSF58104">
    <property type="entry name" value="Methyl-accepting chemotaxis protein (MCP) signaling domain"/>
    <property type="match status" value="1"/>
</dbReference>
<keyword evidence="5" id="KW-1185">Reference proteome</keyword>
<keyword evidence="2" id="KW-0472">Membrane</keyword>
<dbReference type="RefSeq" id="WP_183792136.1">
    <property type="nucleotide sequence ID" value="NZ_JACIDU010000007.1"/>
</dbReference>
<dbReference type="Pfam" id="PF02470">
    <property type="entry name" value="MlaD"/>
    <property type="match status" value="1"/>
</dbReference>
<evidence type="ECO:0000256" key="1">
    <source>
        <dbReference type="SAM" id="Coils"/>
    </source>
</evidence>
<dbReference type="AlphaFoldDB" id="A0A7W6K3S0"/>
<gene>
    <name evidence="4" type="ORF">GGQ66_002078</name>
</gene>
<organism evidence="4 5">
    <name type="scientific">Allorhizobium borbori</name>
    <dbReference type="NCBI Taxonomy" id="485907"/>
    <lineage>
        <taxon>Bacteria</taxon>
        <taxon>Pseudomonadati</taxon>
        <taxon>Pseudomonadota</taxon>
        <taxon>Alphaproteobacteria</taxon>
        <taxon>Hyphomicrobiales</taxon>
        <taxon>Rhizobiaceae</taxon>
        <taxon>Rhizobium/Agrobacterium group</taxon>
        <taxon>Allorhizobium</taxon>
    </lineage>
</organism>
<name>A0A7W6K3S0_9HYPH</name>
<evidence type="ECO:0000313" key="4">
    <source>
        <dbReference type="EMBL" id="MBB4103520.1"/>
    </source>
</evidence>
<accession>A0A7W6K3S0</accession>
<protein>
    <submittedName>
        <fullName evidence="4">Phospholipid/cholesterol/gamma-HCH transport system substrate-binding protein</fullName>
    </submittedName>
</protein>
<dbReference type="EMBL" id="JACIDU010000007">
    <property type="protein sequence ID" value="MBB4103520.1"/>
    <property type="molecule type" value="Genomic_DNA"/>
</dbReference>
<evidence type="ECO:0000313" key="5">
    <source>
        <dbReference type="Proteomes" id="UP000584824"/>
    </source>
</evidence>
<keyword evidence="2" id="KW-1133">Transmembrane helix</keyword>
<dbReference type="Gene3D" id="1.10.287.950">
    <property type="entry name" value="Methyl-accepting chemotaxis protein"/>
    <property type="match status" value="2"/>
</dbReference>
<evidence type="ECO:0000259" key="3">
    <source>
        <dbReference type="Pfam" id="PF02470"/>
    </source>
</evidence>
<proteinExistence type="predicted"/>
<dbReference type="PANTHER" id="PTHR36698:SF2">
    <property type="entry name" value="MCE_MLAD DOMAIN-CONTAINING PROTEIN"/>
    <property type="match status" value="1"/>
</dbReference>
<dbReference type="PANTHER" id="PTHR36698">
    <property type="entry name" value="BLL5892 PROTEIN"/>
    <property type="match status" value="1"/>
</dbReference>
<reference evidence="4 5" key="1">
    <citation type="submission" date="2020-08" db="EMBL/GenBank/DDBJ databases">
        <title>Genomic Encyclopedia of Type Strains, Phase IV (KMG-IV): sequencing the most valuable type-strain genomes for metagenomic binning, comparative biology and taxonomic classification.</title>
        <authorList>
            <person name="Goeker M."/>
        </authorList>
    </citation>
    <scope>NUCLEOTIDE SEQUENCE [LARGE SCALE GENOMIC DNA]</scope>
    <source>
        <strain evidence="4 5">DSM 26385</strain>
    </source>
</reference>
<keyword evidence="2" id="KW-0812">Transmembrane</keyword>
<feature type="coiled-coil region" evidence="1">
    <location>
        <begin position="333"/>
        <end position="430"/>
    </location>
</feature>